<proteinExistence type="predicted"/>
<evidence type="ECO:0000313" key="1">
    <source>
        <dbReference type="EMBL" id="OMJ85742.1"/>
    </source>
</evidence>
<gene>
    <name evidence="1" type="ORF">SteCoe_12869</name>
</gene>
<organism evidence="1 2">
    <name type="scientific">Stentor coeruleus</name>
    <dbReference type="NCBI Taxonomy" id="5963"/>
    <lineage>
        <taxon>Eukaryota</taxon>
        <taxon>Sar</taxon>
        <taxon>Alveolata</taxon>
        <taxon>Ciliophora</taxon>
        <taxon>Postciliodesmatophora</taxon>
        <taxon>Heterotrichea</taxon>
        <taxon>Heterotrichida</taxon>
        <taxon>Stentoridae</taxon>
        <taxon>Stentor</taxon>
    </lineage>
</organism>
<protein>
    <submittedName>
        <fullName evidence="1">Uncharacterized protein</fullName>
    </submittedName>
</protein>
<dbReference type="Proteomes" id="UP000187209">
    <property type="component" value="Unassembled WGS sequence"/>
</dbReference>
<reference evidence="1 2" key="1">
    <citation type="submission" date="2016-11" db="EMBL/GenBank/DDBJ databases">
        <title>The macronuclear genome of Stentor coeruleus: a giant cell with tiny introns.</title>
        <authorList>
            <person name="Slabodnick M."/>
            <person name="Ruby J.G."/>
            <person name="Reiff S.B."/>
            <person name="Swart E.C."/>
            <person name="Gosai S."/>
            <person name="Prabakaran S."/>
            <person name="Witkowska E."/>
            <person name="Larue G.E."/>
            <person name="Fisher S."/>
            <person name="Freeman R.M."/>
            <person name="Gunawardena J."/>
            <person name="Chu W."/>
            <person name="Stover N.A."/>
            <person name="Gregory B.D."/>
            <person name="Nowacki M."/>
            <person name="Derisi J."/>
            <person name="Roy S.W."/>
            <person name="Marshall W.F."/>
            <person name="Sood P."/>
        </authorList>
    </citation>
    <scope>NUCLEOTIDE SEQUENCE [LARGE SCALE GENOMIC DNA]</scope>
    <source>
        <strain evidence="1">WM001</strain>
    </source>
</reference>
<name>A0A1R2C9R4_9CILI</name>
<keyword evidence="2" id="KW-1185">Reference proteome</keyword>
<dbReference type="AlphaFoldDB" id="A0A1R2C9R4"/>
<evidence type="ECO:0000313" key="2">
    <source>
        <dbReference type="Proteomes" id="UP000187209"/>
    </source>
</evidence>
<sequence length="254" mass="30434">MKAKPAKAKNHHAEIKLRTCNMLLRKFYLEKSKRKAKKEDIRTKLLRKHKSFIKNTEKKNRINVKSKNTCYKKDIRWQAFYLHWKKYMNILQEAVDPKNQPDINFAKRRYEGPMTYNDEFVAKYFNIKAVKKSFVYLISYFFCDDEYKEISKILKIKCSNRIRDKESTWKELRTYIYKTIAFCDDLEIPENFGDTEFFESKLKGKNDVNSDIDDVFAEDTSNEQVIIPPLLPYKKSKLIFKCIKKKALPNSSRK</sequence>
<accession>A0A1R2C9R4</accession>
<dbReference type="EMBL" id="MPUH01000227">
    <property type="protein sequence ID" value="OMJ85742.1"/>
    <property type="molecule type" value="Genomic_DNA"/>
</dbReference>
<comment type="caution">
    <text evidence="1">The sequence shown here is derived from an EMBL/GenBank/DDBJ whole genome shotgun (WGS) entry which is preliminary data.</text>
</comment>